<dbReference type="PANTHER" id="PTHR30574">
    <property type="entry name" value="INNER MEMBRANE PROTEIN YEDE"/>
    <property type="match status" value="1"/>
</dbReference>
<feature type="transmembrane region" description="Helical" evidence="9">
    <location>
        <begin position="358"/>
        <end position="379"/>
    </location>
</feature>
<reference evidence="10" key="1">
    <citation type="journal article" date="2014" name="Int. J. Syst. Evol. Microbiol.">
        <title>Complete genome sequence of Corynebacterium casei LMG S-19264T (=DSM 44701T), isolated from a smear-ripened cheese.</title>
        <authorList>
            <consortium name="US DOE Joint Genome Institute (JGI-PGF)"/>
            <person name="Walter F."/>
            <person name="Albersmeier A."/>
            <person name="Kalinowski J."/>
            <person name="Ruckert C."/>
        </authorList>
    </citation>
    <scope>NUCLEOTIDE SEQUENCE</scope>
    <source>
        <strain evidence="10">JCM 30078</strain>
    </source>
</reference>
<feature type="transmembrane region" description="Helical" evidence="9">
    <location>
        <begin position="147"/>
        <end position="165"/>
    </location>
</feature>
<dbReference type="EMBL" id="BMPO01000009">
    <property type="protein sequence ID" value="GGK06848.1"/>
    <property type="molecule type" value="Genomic_DNA"/>
</dbReference>
<gene>
    <name evidence="10" type="ORF">GCM10009304_36340</name>
</gene>
<evidence type="ECO:0000256" key="2">
    <source>
        <dbReference type="ARBA" id="ARBA00022448"/>
    </source>
</evidence>
<keyword evidence="6 9" id="KW-1133">Transmembrane helix</keyword>
<feature type="transmembrane region" description="Helical" evidence="9">
    <location>
        <begin position="301"/>
        <end position="321"/>
    </location>
</feature>
<proteinExistence type="inferred from homology"/>
<dbReference type="RefSeq" id="WP_188985258.1">
    <property type="nucleotide sequence ID" value="NZ_BMPO01000009.1"/>
</dbReference>
<feature type="transmembrane region" description="Helical" evidence="9">
    <location>
        <begin position="185"/>
        <end position="206"/>
    </location>
</feature>
<keyword evidence="3" id="KW-1003">Cell membrane</keyword>
<comment type="subcellular location">
    <subcellularLocation>
        <location evidence="1">Cell inner membrane</location>
        <topology evidence="1">Multi-pass membrane protein</topology>
    </subcellularLocation>
</comment>
<protein>
    <recommendedName>
        <fullName evidence="12">Sulphur transport domain-containing protein</fullName>
    </recommendedName>
</protein>
<dbReference type="Proteomes" id="UP000635983">
    <property type="component" value="Unassembled WGS sequence"/>
</dbReference>
<evidence type="ECO:0000256" key="3">
    <source>
        <dbReference type="ARBA" id="ARBA00022475"/>
    </source>
</evidence>
<keyword evidence="2" id="KW-0813">Transport</keyword>
<evidence type="ECO:0008006" key="12">
    <source>
        <dbReference type="Google" id="ProtNLM"/>
    </source>
</evidence>
<feature type="transmembrane region" description="Helical" evidence="9">
    <location>
        <begin position="80"/>
        <end position="101"/>
    </location>
</feature>
<sequence length="404" mass="42274">MSLSLPAAAPANRPNSPMVAIGLLIAGTLALSLVVSGKQALLFLVGGALGLVLYHAAFGFTSAWRVFINERRGAGLRAQMVMLAIAVVLFFPTLAAGTLFGTPVRGLVAPAGTSVVVGAFIFGIGMQLGGGCASGTLFTVGGGNARMLVTLLFFIIGGTFATHHLEWWSALPSLPPTSIVTTMGLFPALIFSLALFAAIASLSARLELRRHGSLQRFAAGEHQGWQRFLRGPWPLVWGAVLLALLNYATLALAGRPWGITSAFALWGAKTLDVIGVDVASWAFWQQPANAKALVSPVWEDVTTVMDIGIMIGALLAAGLAGRFAPNLNIPMRSLVAAVVGGLLLGYGSRLAYGCNIGAYFSGIASGSLHGWLWLVAAFVGNSVGVRLRPFFFPGERREAKLTGC</sequence>
<feature type="transmembrane region" description="Helical" evidence="9">
    <location>
        <begin position="41"/>
        <end position="68"/>
    </location>
</feature>
<keyword evidence="4" id="KW-0997">Cell inner membrane</keyword>
<evidence type="ECO:0000256" key="9">
    <source>
        <dbReference type="SAM" id="Phobius"/>
    </source>
</evidence>
<evidence type="ECO:0000313" key="10">
    <source>
        <dbReference type="EMBL" id="GGK06848.1"/>
    </source>
</evidence>
<dbReference type="PANTHER" id="PTHR30574:SF1">
    <property type="entry name" value="SULPHUR TRANSPORT DOMAIN-CONTAINING PROTEIN"/>
    <property type="match status" value="1"/>
</dbReference>
<keyword evidence="11" id="KW-1185">Reference proteome</keyword>
<evidence type="ECO:0000256" key="4">
    <source>
        <dbReference type="ARBA" id="ARBA00022519"/>
    </source>
</evidence>
<evidence type="ECO:0000256" key="8">
    <source>
        <dbReference type="ARBA" id="ARBA00035655"/>
    </source>
</evidence>
<feature type="transmembrane region" description="Helical" evidence="9">
    <location>
        <begin position="235"/>
        <end position="253"/>
    </location>
</feature>
<dbReference type="InterPro" id="IPR007272">
    <property type="entry name" value="Sulf_transp_TsuA/YedE"/>
</dbReference>
<accession>A0A917Q1G8</accession>
<feature type="transmembrane region" description="Helical" evidence="9">
    <location>
        <begin position="333"/>
        <end position="352"/>
    </location>
</feature>
<organism evidence="10 11">
    <name type="scientific">Pseudomonas matsuisoli</name>
    <dbReference type="NCBI Taxonomy" id="1515666"/>
    <lineage>
        <taxon>Bacteria</taxon>
        <taxon>Pseudomonadati</taxon>
        <taxon>Pseudomonadota</taxon>
        <taxon>Gammaproteobacteria</taxon>
        <taxon>Pseudomonadales</taxon>
        <taxon>Pseudomonadaceae</taxon>
        <taxon>Pseudomonas</taxon>
    </lineage>
</organism>
<evidence type="ECO:0000313" key="11">
    <source>
        <dbReference type="Proteomes" id="UP000635983"/>
    </source>
</evidence>
<evidence type="ECO:0000256" key="1">
    <source>
        <dbReference type="ARBA" id="ARBA00004429"/>
    </source>
</evidence>
<dbReference type="Pfam" id="PF04143">
    <property type="entry name" value="Sulf_transp"/>
    <property type="match status" value="1"/>
</dbReference>
<keyword evidence="7 9" id="KW-0472">Membrane</keyword>
<comment type="similarity">
    <text evidence="8">Belongs to the TsuA/YedE (TC 9.B.102) family.</text>
</comment>
<keyword evidence="5 9" id="KW-0812">Transmembrane</keyword>
<reference evidence="10" key="2">
    <citation type="submission" date="2020-09" db="EMBL/GenBank/DDBJ databases">
        <authorList>
            <person name="Sun Q."/>
            <person name="Ohkuma M."/>
        </authorList>
    </citation>
    <scope>NUCLEOTIDE SEQUENCE</scope>
    <source>
        <strain evidence="10">JCM 30078</strain>
    </source>
</reference>
<comment type="caution">
    <text evidence="10">The sequence shown here is derived from an EMBL/GenBank/DDBJ whole genome shotgun (WGS) entry which is preliminary data.</text>
</comment>
<feature type="transmembrane region" description="Helical" evidence="9">
    <location>
        <begin position="18"/>
        <end position="35"/>
    </location>
</feature>
<evidence type="ECO:0000256" key="6">
    <source>
        <dbReference type="ARBA" id="ARBA00022989"/>
    </source>
</evidence>
<evidence type="ECO:0000256" key="5">
    <source>
        <dbReference type="ARBA" id="ARBA00022692"/>
    </source>
</evidence>
<dbReference type="GO" id="GO:0005886">
    <property type="term" value="C:plasma membrane"/>
    <property type="evidence" value="ECO:0007669"/>
    <property type="project" value="UniProtKB-SubCell"/>
</dbReference>
<evidence type="ECO:0000256" key="7">
    <source>
        <dbReference type="ARBA" id="ARBA00023136"/>
    </source>
</evidence>
<name>A0A917Q1G8_9PSED</name>
<dbReference type="AlphaFoldDB" id="A0A917Q1G8"/>